<evidence type="ECO:0000313" key="2">
    <source>
        <dbReference type="EMBL" id="GLI28697.1"/>
    </source>
</evidence>
<feature type="region of interest" description="Disordered" evidence="1">
    <location>
        <begin position="75"/>
        <end position="117"/>
    </location>
</feature>
<gene>
    <name evidence="2" type="ORF">ARHIZOSPH14_29390</name>
</gene>
<reference evidence="2" key="1">
    <citation type="submission" date="2022-12" db="EMBL/GenBank/DDBJ databases">
        <title>Reference genome sequencing for broad-spectrum identification of bacterial and archaeal isolates by mass spectrometry.</title>
        <authorList>
            <person name="Sekiguchi Y."/>
            <person name="Tourlousse D.M."/>
        </authorList>
    </citation>
    <scope>NUCLEOTIDE SEQUENCE</scope>
    <source>
        <strain evidence="2">14</strain>
    </source>
</reference>
<keyword evidence="3" id="KW-1185">Reference proteome</keyword>
<name>A0A9W6FSF7_9MICO</name>
<dbReference type="AlphaFoldDB" id="A0A9W6FSF7"/>
<feature type="compositionally biased region" description="Basic and acidic residues" evidence="1">
    <location>
        <begin position="90"/>
        <end position="111"/>
    </location>
</feature>
<dbReference type="RefSeq" id="WP_281886297.1">
    <property type="nucleotide sequence ID" value="NZ_BSDP01000001.1"/>
</dbReference>
<feature type="region of interest" description="Disordered" evidence="1">
    <location>
        <begin position="1"/>
        <end position="30"/>
    </location>
</feature>
<evidence type="ECO:0000313" key="3">
    <source>
        <dbReference type="Proteomes" id="UP001144396"/>
    </source>
</evidence>
<accession>A0A9W6FSF7</accession>
<comment type="caution">
    <text evidence="2">The sequence shown here is derived from an EMBL/GenBank/DDBJ whole genome shotgun (WGS) entry which is preliminary data.</text>
</comment>
<organism evidence="2 3">
    <name type="scientific">Agromyces rhizosphaerae</name>
    <dbReference type="NCBI Taxonomy" id="88374"/>
    <lineage>
        <taxon>Bacteria</taxon>
        <taxon>Bacillati</taxon>
        <taxon>Actinomycetota</taxon>
        <taxon>Actinomycetes</taxon>
        <taxon>Micrococcales</taxon>
        <taxon>Microbacteriaceae</taxon>
        <taxon>Agromyces</taxon>
    </lineage>
</organism>
<sequence length="192" mass="20168">MGFLDRLLGRDEPQYAAPAPPRAPGRQLSEDELAVERYRYLLRTAPPEAVEQAHNEAFSKLTPEQRRLVYRRLSEEAAAGDAPTSDQPEDLARSATRSELREPGSMERAFSDRGQNGPSFGQMFGSSMLGTIAGFVIGSAIANAFLPDASAFDAGATDAGAADASTEAGGDWGGDAGGFDGGGLGDFGDFGF</sequence>
<evidence type="ECO:0008006" key="4">
    <source>
        <dbReference type="Google" id="ProtNLM"/>
    </source>
</evidence>
<dbReference type="Proteomes" id="UP001144396">
    <property type="component" value="Unassembled WGS sequence"/>
</dbReference>
<protein>
    <recommendedName>
        <fullName evidence="4">DUF2076 domain-containing protein</fullName>
    </recommendedName>
</protein>
<dbReference type="EMBL" id="BSDP01000001">
    <property type="protein sequence ID" value="GLI28697.1"/>
    <property type="molecule type" value="Genomic_DNA"/>
</dbReference>
<proteinExistence type="predicted"/>
<evidence type="ECO:0000256" key="1">
    <source>
        <dbReference type="SAM" id="MobiDB-lite"/>
    </source>
</evidence>